<dbReference type="PANTHER" id="PTHR12357">
    <property type="entry name" value="YTH YT521-B HOMOLOGY DOMAIN-CONTAINING"/>
    <property type="match status" value="1"/>
</dbReference>
<evidence type="ECO:0000259" key="3">
    <source>
        <dbReference type="PROSITE" id="PS50102"/>
    </source>
</evidence>
<evidence type="ECO:0000256" key="1">
    <source>
        <dbReference type="PROSITE-ProRule" id="PRU00176"/>
    </source>
</evidence>
<dbReference type="SMART" id="SM00360">
    <property type="entry name" value="RRM"/>
    <property type="match status" value="1"/>
</dbReference>
<dbReference type="Proteomes" id="UP000053617">
    <property type="component" value="Unassembled WGS sequence"/>
</dbReference>
<reference evidence="5 6" key="1">
    <citation type="submission" date="2015-01" db="EMBL/GenBank/DDBJ databases">
        <title>The Genome Sequence of Rhinocladiella mackenzie CBS 650.93.</title>
        <authorList>
            <consortium name="The Broad Institute Genomics Platform"/>
            <person name="Cuomo C."/>
            <person name="de Hoog S."/>
            <person name="Gorbushina A."/>
            <person name="Stielow B."/>
            <person name="Teixiera M."/>
            <person name="Abouelleil A."/>
            <person name="Chapman S.B."/>
            <person name="Priest M."/>
            <person name="Young S.K."/>
            <person name="Wortman J."/>
            <person name="Nusbaum C."/>
            <person name="Birren B."/>
        </authorList>
    </citation>
    <scope>NUCLEOTIDE SEQUENCE [LARGE SCALE GENOMIC DNA]</scope>
    <source>
        <strain evidence="5 6">CBS 650.93</strain>
    </source>
</reference>
<feature type="compositionally biased region" description="Low complexity" evidence="2">
    <location>
        <begin position="239"/>
        <end position="248"/>
    </location>
</feature>
<dbReference type="GO" id="GO:1990247">
    <property type="term" value="F:N6-methyladenosine-containing RNA reader activity"/>
    <property type="evidence" value="ECO:0007669"/>
    <property type="project" value="TreeGrafter"/>
</dbReference>
<accession>A0A0D2FYG5</accession>
<dbReference type="InterPro" id="IPR035979">
    <property type="entry name" value="RBD_domain_sf"/>
</dbReference>
<keyword evidence="1" id="KW-0694">RNA-binding</keyword>
<dbReference type="InterPro" id="IPR057720">
    <property type="entry name" value="RRM_YTH1"/>
</dbReference>
<dbReference type="Gene3D" id="3.10.590.10">
    <property type="entry name" value="ph1033 like domains"/>
    <property type="match status" value="2"/>
</dbReference>
<sequence length="452" mass="51161">MNDRGCEKDPFSSTPRNAGRQGSRFWGEYALWVGNIPPKTTVMNLRDYFLQPNPQDLLSISYNPDAKYAFVNFNSETGRVAAIQQAASRLFEGKRLDCRIRQDSISRSTKVNYGLNQTGPQRSISICCDQPNNLRHKVEELSHFPESDRSQWGKDKFYIIKSVSLQALYQSLEQGQWYIPKRHIERLNHAFQTANKVYFLFSLNGSGEFFGYASMMSEVRAVEEPPPTSHQSNDIHQIDSSSSEDVSSYLAKDQQEETQTSFELRSRTPSLTSSDSSTDSLLGLGSISYEPERRRIIWEATRHQSTCLDEGPRDHSSLMRSSAKHSSDPSSTPTPTRLQYSPFSGPGRPVELGNLLNTTSLLGSSGTGADQLLSKLERFSSPCRIKWHSTENIPFDEVRGLKNSWNSNNEIHIARNVTAVEPRAGTALIKFWREKEEARRMKVAVKAAWNLF</sequence>
<dbReference type="CDD" id="cd00590">
    <property type="entry name" value="RRM_SF"/>
    <property type="match status" value="1"/>
</dbReference>
<evidence type="ECO:0000259" key="4">
    <source>
        <dbReference type="PROSITE" id="PS50882"/>
    </source>
</evidence>
<protein>
    <recommendedName>
        <fullName evidence="7">YTH domain-containing protein</fullName>
    </recommendedName>
</protein>
<feature type="domain" description="RRM" evidence="3">
    <location>
        <begin position="29"/>
        <end position="116"/>
    </location>
</feature>
<dbReference type="AlphaFoldDB" id="A0A0D2FYG5"/>
<dbReference type="HOGENOM" id="CLU_011694_4_2_1"/>
<dbReference type="GO" id="GO:0000398">
    <property type="term" value="P:mRNA splicing, via spliceosome"/>
    <property type="evidence" value="ECO:0007669"/>
    <property type="project" value="TreeGrafter"/>
</dbReference>
<dbReference type="Gene3D" id="3.30.70.330">
    <property type="match status" value="1"/>
</dbReference>
<dbReference type="PROSITE" id="PS50882">
    <property type="entry name" value="YTH"/>
    <property type="match status" value="2"/>
</dbReference>
<dbReference type="Pfam" id="PF25701">
    <property type="entry name" value="RRM_YTH1"/>
    <property type="match status" value="1"/>
</dbReference>
<feature type="domain" description="YTH" evidence="4">
    <location>
        <begin position="276"/>
        <end position="432"/>
    </location>
</feature>
<feature type="domain" description="YTH" evidence="4">
    <location>
        <begin position="155"/>
        <end position="285"/>
    </location>
</feature>
<feature type="region of interest" description="Disordered" evidence="2">
    <location>
        <begin position="306"/>
        <end position="345"/>
    </location>
</feature>
<evidence type="ECO:0000313" key="6">
    <source>
        <dbReference type="Proteomes" id="UP000053617"/>
    </source>
</evidence>
<feature type="compositionally biased region" description="Low complexity" evidence="2">
    <location>
        <begin position="267"/>
        <end position="284"/>
    </location>
</feature>
<dbReference type="GO" id="GO:0005654">
    <property type="term" value="C:nucleoplasm"/>
    <property type="evidence" value="ECO:0007669"/>
    <property type="project" value="TreeGrafter"/>
</dbReference>
<dbReference type="InterPro" id="IPR012677">
    <property type="entry name" value="Nucleotide-bd_a/b_plait_sf"/>
</dbReference>
<evidence type="ECO:0000256" key="2">
    <source>
        <dbReference type="SAM" id="MobiDB-lite"/>
    </source>
</evidence>
<evidence type="ECO:0000313" key="5">
    <source>
        <dbReference type="EMBL" id="KIX07357.1"/>
    </source>
</evidence>
<dbReference type="GO" id="GO:0000381">
    <property type="term" value="P:regulation of alternative mRNA splicing, via spliceosome"/>
    <property type="evidence" value="ECO:0007669"/>
    <property type="project" value="TreeGrafter"/>
</dbReference>
<dbReference type="Pfam" id="PF04146">
    <property type="entry name" value="YTH"/>
    <property type="match status" value="1"/>
</dbReference>
<dbReference type="STRING" id="1442369.A0A0D2FYG5"/>
<dbReference type="CDD" id="cd21134">
    <property type="entry name" value="YTH"/>
    <property type="match status" value="1"/>
</dbReference>
<dbReference type="GO" id="GO:0003729">
    <property type="term" value="F:mRNA binding"/>
    <property type="evidence" value="ECO:0007669"/>
    <property type="project" value="TreeGrafter"/>
</dbReference>
<dbReference type="SUPFAM" id="SSF54928">
    <property type="entry name" value="RNA-binding domain, RBD"/>
    <property type="match status" value="1"/>
</dbReference>
<dbReference type="InterPro" id="IPR045168">
    <property type="entry name" value="YTH_prot"/>
</dbReference>
<dbReference type="PANTHER" id="PTHR12357:SF3">
    <property type="entry name" value="YTH DOMAIN-CONTAINING PROTEIN 1"/>
    <property type="match status" value="1"/>
</dbReference>
<keyword evidence="6" id="KW-1185">Reference proteome</keyword>
<feature type="region of interest" description="Disordered" evidence="2">
    <location>
        <begin position="221"/>
        <end position="284"/>
    </location>
</feature>
<dbReference type="OrthoDB" id="306690at2759"/>
<dbReference type="InterPro" id="IPR007275">
    <property type="entry name" value="YTH_domain"/>
</dbReference>
<dbReference type="RefSeq" id="XP_013274493.1">
    <property type="nucleotide sequence ID" value="XM_013419039.1"/>
</dbReference>
<proteinExistence type="predicted"/>
<dbReference type="EMBL" id="KN847476">
    <property type="protein sequence ID" value="KIX07357.1"/>
    <property type="molecule type" value="Genomic_DNA"/>
</dbReference>
<dbReference type="GeneID" id="25290081"/>
<evidence type="ECO:0008006" key="7">
    <source>
        <dbReference type="Google" id="ProtNLM"/>
    </source>
</evidence>
<dbReference type="InterPro" id="IPR000504">
    <property type="entry name" value="RRM_dom"/>
</dbReference>
<name>A0A0D2FYG5_9EURO</name>
<dbReference type="PROSITE" id="PS50102">
    <property type="entry name" value="RRM"/>
    <property type="match status" value="1"/>
</dbReference>
<organism evidence="5 6">
    <name type="scientific">Rhinocladiella mackenziei CBS 650.93</name>
    <dbReference type="NCBI Taxonomy" id="1442369"/>
    <lineage>
        <taxon>Eukaryota</taxon>
        <taxon>Fungi</taxon>
        <taxon>Dikarya</taxon>
        <taxon>Ascomycota</taxon>
        <taxon>Pezizomycotina</taxon>
        <taxon>Eurotiomycetes</taxon>
        <taxon>Chaetothyriomycetidae</taxon>
        <taxon>Chaetothyriales</taxon>
        <taxon>Herpotrichiellaceae</taxon>
        <taxon>Rhinocladiella</taxon>
    </lineage>
</organism>
<dbReference type="VEuPathDB" id="FungiDB:Z518_02010"/>
<gene>
    <name evidence="5" type="ORF">Z518_02010</name>
</gene>